<comment type="similarity">
    <text evidence="3">Belongs to the lysine N(6)-hydroxylase/L-ornithine N(5)-oxygenase family.</text>
</comment>
<dbReference type="PANTHER" id="PTHR42802">
    <property type="entry name" value="MONOOXYGENASE"/>
    <property type="match status" value="1"/>
</dbReference>
<evidence type="ECO:0000256" key="5">
    <source>
        <dbReference type="ARBA" id="ARBA00016406"/>
    </source>
</evidence>
<keyword evidence="9 16" id="KW-0560">Oxidoreductase</keyword>
<keyword evidence="10" id="KW-0503">Monooxygenase</keyword>
<dbReference type="Proteomes" id="UP001519332">
    <property type="component" value="Unassembled WGS sequence"/>
</dbReference>
<evidence type="ECO:0000256" key="6">
    <source>
        <dbReference type="ARBA" id="ARBA00022630"/>
    </source>
</evidence>
<evidence type="ECO:0000256" key="11">
    <source>
        <dbReference type="ARBA" id="ARBA00029939"/>
    </source>
</evidence>
<evidence type="ECO:0000256" key="1">
    <source>
        <dbReference type="ARBA" id="ARBA00001974"/>
    </source>
</evidence>
<evidence type="ECO:0000256" key="2">
    <source>
        <dbReference type="ARBA" id="ARBA00004924"/>
    </source>
</evidence>
<evidence type="ECO:0000256" key="14">
    <source>
        <dbReference type="ARBA" id="ARBA00032738"/>
    </source>
</evidence>
<proteinExistence type="inferred from homology"/>
<evidence type="ECO:0000256" key="10">
    <source>
        <dbReference type="ARBA" id="ARBA00023033"/>
    </source>
</evidence>
<keyword evidence="8" id="KW-0521">NADP</keyword>
<evidence type="ECO:0000256" key="12">
    <source>
        <dbReference type="ARBA" id="ARBA00031158"/>
    </source>
</evidence>
<comment type="pathway">
    <text evidence="2">Siderophore biosynthesis.</text>
</comment>
<organism evidence="16 17">
    <name type="scientific">Kibdelosporangium banguiense</name>
    <dbReference type="NCBI Taxonomy" id="1365924"/>
    <lineage>
        <taxon>Bacteria</taxon>
        <taxon>Bacillati</taxon>
        <taxon>Actinomycetota</taxon>
        <taxon>Actinomycetes</taxon>
        <taxon>Pseudonocardiales</taxon>
        <taxon>Pseudonocardiaceae</taxon>
        <taxon>Kibdelosporangium</taxon>
    </lineage>
</organism>
<protein>
    <recommendedName>
        <fullName evidence="5">L-lysine N6-monooxygenase MbtG</fullName>
        <ecNumber evidence="4">1.14.13.59</ecNumber>
    </recommendedName>
    <alternativeName>
        <fullName evidence="14">Lysine 6-N-hydroxylase</fullName>
    </alternativeName>
    <alternativeName>
        <fullName evidence="13">Lysine N6-hydroxylase</fullName>
    </alternativeName>
    <alternativeName>
        <fullName evidence="11">Lysine-N-oxygenase</fullName>
    </alternativeName>
    <alternativeName>
        <fullName evidence="12">Mycobactin synthase protein G</fullName>
    </alternativeName>
</protein>
<dbReference type="Pfam" id="PF13434">
    <property type="entry name" value="Lys_Orn_oxgnase"/>
    <property type="match status" value="1"/>
</dbReference>
<dbReference type="InterPro" id="IPR025700">
    <property type="entry name" value="Lys/Orn_oxygenase"/>
</dbReference>
<dbReference type="InterPro" id="IPR036188">
    <property type="entry name" value="FAD/NAD-bd_sf"/>
</dbReference>
<keyword evidence="7" id="KW-0274">FAD</keyword>
<keyword evidence="17" id="KW-1185">Reference proteome</keyword>
<accession>A0ABS4TPZ6</accession>
<evidence type="ECO:0000313" key="16">
    <source>
        <dbReference type="EMBL" id="MBP2326477.1"/>
    </source>
</evidence>
<dbReference type="GO" id="GO:0016491">
    <property type="term" value="F:oxidoreductase activity"/>
    <property type="evidence" value="ECO:0007669"/>
    <property type="project" value="UniProtKB-KW"/>
</dbReference>
<sequence>MNSREIELLAIGAGPSNLGLAVALEELAPDLAENSLIIERNQTVEWQSGMLLPWAKSQVSFLKDLATLRNPRSRFTFLSFLKATGRIDGFINMGSLTPYRLEISAYLDWVARSLSKVSVELGRDCVRIEPSRDDSGTLTGWVTTLADGSQIASRYLVIGTGRDANIPPVLAGLSKGRVIHSTGYKQGVAGLSKQFPYRVAVIGSSQSAAEVFKALRTDLPDSDVAWVMRSIGPTVDPSSQFTNELYFPSYIDEFFDTPAEGRDRIRRELYRTNYSCVTPAMQRSLYADFYRDRLENREDRRMVTMTEITAAREQDGEVILELTDRRTGEVTELRRDVVFLGTGFAWRPPRLIQGLADAIGLAEVEVTRRYRLVVDEPAEAGCYLQGVNEATHGISESLLSVLARRAEDITLDIVAHRAANRFRHDSHSVVPSLVSAQSRLH</sequence>
<evidence type="ECO:0000256" key="4">
    <source>
        <dbReference type="ARBA" id="ARBA00013076"/>
    </source>
</evidence>
<dbReference type="RefSeq" id="WP_209643538.1">
    <property type="nucleotide sequence ID" value="NZ_JAGINW010000001.1"/>
</dbReference>
<dbReference type="SUPFAM" id="SSF51905">
    <property type="entry name" value="FAD/NAD(P)-binding domain"/>
    <property type="match status" value="2"/>
</dbReference>
<dbReference type="EC" id="1.14.13.59" evidence="4"/>
<evidence type="ECO:0000256" key="15">
    <source>
        <dbReference type="ARBA" id="ARBA00048407"/>
    </source>
</evidence>
<evidence type="ECO:0000256" key="8">
    <source>
        <dbReference type="ARBA" id="ARBA00022857"/>
    </source>
</evidence>
<gene>
    <name evidence="16" type="ORF">JOF56_006862</name>
</gene>
<evidence type="ECO:0000256" key="3">
    <source>
        <dbReference type="ARBA" id="ARBA00007588"/>
    </source>
</evidence>
<comment type="cofactor">
    <cofactor evidence="1">
        <name>FAD</name>
        <dbReference type="ChEBI" id="CHEBI:57692"/>
    </cofactor>
</comment>
<comment type="caution">
    <text evidence="16">The sequence shown here is derived from an EMBL/GenBank/DDBJ whole genome shotgun (WGS) entry which is preliminary data.</text>
</comment>
<name>A0ABS4TPZ6_9PSEU</name>
<dbReference type="PANTHER" id="PTHR42802:SF1">
    <property type="entry name" value="L-ORNITHINE N(5)-MONOOXYGENASE"/>
    <property type="match status" value="1"/>
</dbReference>
<keyword evidence="6" id="KW-0285">Flavoprotein</keyword>
<evidence type="ECO:0000256" key="7">
    <source>
        <dbReference type="ARBA" id="ARBA00022827"/>
    </source>
</evidence>
<evidence type="ECO:0000256" key="13">
    <source>
        <dbReference type="ARBA" id="ARBA00032493"/>
    </source>
</evidence>
<comment type="catalytic activity">
    <reaction evidence="15">
        <text>L-lysine + NADPH + O2 = N(6)-hydroxy-L-lysine + NADP(+) + H2O</text>
        <dbReference type="Rhea" id="RHEA:23228"/>
        <dbReference type="ChEBI" id="CHEBI:15377"/>
        <dbReference type="ChEBI" id="CHEBI:15379"/>
        <dbReference type="ChEBI" id="CHEBI:32551"/>
        <dbReference type="ChEBI" id="CHEBI:57783"/>
        <dbReference type="ChEBI" id="CHEBI:57820"/>
        <dbReference type="ChEBI" id="CHEBI:58349"/>
        <dbReference type="EC" id="1.14.13.59"/>
    </reaction>
</comment>
<evidence type="ECO:0000313" key="17">
    <source>
        <dbReference type="Proteomes" id="UP001519332"/>
    </source>
</evidence>
<reference evidence="16 17" key="1">
    <citation type="submission" date="2021-03" db="EMBL/GenBank/DDBJ databases">
        <title>Sequencing the genomes of 1000 actinobacteria strains.</title>
        <authorList>
            <person name="Klenk H.-P."/>
        </authorList>
    </citation>
    <scope>NUCLEOTIDE SEQUENCE [LARGE SCALE GENOMIC DNA]</scope>
    <source>
        <strain evidence="16 17">DSM 46670</strain>
    </source>
</reference>
<evidence type="ECO:0000256" key="9">
    <source>
        <dbReference type="ARBA" id="ARBA00023002"/>
    </source>
</evidence>
<dbReference type="Gene3D" id="3.50.50.60">
    <property type="entry name" value="FAD/NAD(P)-binding domain"/>
    <property type="match status" value="1"/>
</dbReference>
<dbReference type="PRINTS" id="PR00368">
    <property type="entry name" value="FADPNR"/>
</dbReference>
<dbReference type="EMBL" id="JAGINW010000001">
    <property type="protein sequence ID" value="MBP2326477.1"/>
    <property type="molecule type" value="Genomic_DNA"/>
</dbReference>